<accession>A0ABQ2PCD7</accession>
<dbReference type="RefSeq" id="WP_188705038.1">
    <property type="nucleotide sequence ID" value="NZ_BMLX01000003.1"/>
</dbReference>
<dbReference type="Gene3D" id="3.10.180.10">
    <property type="entry name" value="2,3-Dihydroxybiphenyl 1,2-Dioxygenase, domain 1"/>
    <property type="match status" value="1"/>
</dbReference>
<feature type="domain" description="VOC" evidence="1">
    <location>
        <begin position="6"/>
        <end position="127"/>
    </location>
</feature>
<dbReference type="EMBL" id="BMLX01000003">
    <property type="protein sequence ID" value="GGP22874.1"/>
    <property type="molecule type" value="Genomic_DNA"/>
</dbReference>
<dbReference type="Pfam" id="PF00903">
    <property type="entry name" value="Glyoxalase"/>
    <property type="match status" value="1"/>
</dbReference>
<evidence type="ECO:0000259" key="1">
    <source>
        <dbReference type="PROSITE" id="PS51819"/>
    </source>
</evidence>
<evidence type="ECO:0000313" key="2">
    <source>
        <dbReference type="EMBL" id="GGP22874.1"/>
    </source>
</evidence>
<keyword evidence="3" id="KW-1185">Reference proteome</keyword>
<dbReference type="InterPro" id="IPR037523">
    <property type="entry name" value="VOC_core"/>
</dbReference>
<evidence type="ECO:0000313" key="3">
    <source>
        <dbReference type="Proteomes" id="UP000637267"/>
    </source>
</evidence>
<gene>
    <name evidence="2" type="ORF">GCM10010970_28740</name>
</gene>
<dbReference type="PANTHER" id="PTHR35006">
    <property type="entry name" value="GLYOXALASE FAMILY PROTEIN (AFU_ORTHOLOGUE AFUA_5G14830)"/>
    <property type="match status" value="1"/>
</dbReference>
<name>A0ABQ2PCD7_9NEIS</name>
<proteinExistence type="predicted"/>
<comment type="caution">
    <text evidence="2">The sequence shown here is derived from an EMBL/GenBank/DDBJ whole genome shotgun (WGS) entry which is preliminary data.</text>
</comment>
<dbReference type="PROSITE" id="PS51819">
    <property type="entry name" value="VOC"/>
    <property type="match status" value="1"/>
</dbReference>
<dbReference type="PANTHER" id="PTHR35006:SF4">
    <property type="entry name" value="BLR7706 PROTEIN"/>
    <property type="match status" value="1"/>
</dbReference>
<reference evidence="3" key="1">
    <citation type="journal article" date="2019" name="Int. J. Syst. Evol. Microbiol.">
        <title>The Global Catalogue of Microorganisms (GCM) 10K type strain sequencing project: providing services to taxonomists for standard genome sequencing and annotation.</title>
        <authorList>
            <consortium name="The Broad Institute Genomics Platform"/>
            <consortium name="The Broad Institute Genome Sequencing Center for Infectious Disease"/>
            <person name="Wu L."/>
            <person name="Ma J."/>
        </authorList>
    </citation>
    <scope>NUCLEOTIDE SEQUENCE [LARGE SCALE GENOMIC DNA]</scope>
    <source>
        <strain evidence="3">CGMCC 1.8859</strain>
    </source>
</reference>
<protein>
    <recommendedName>
        <fullName evidence="1">VOC domain-containing protein</fullName>
    </recommendedName>
</protein>
<sequence length="132" mass="14094">MPAPSLLNHVSVGTNQFDTAVQFYDAVMAALGARRVMAFPGAVAYGRELPEFWVQRPYDGKDADTANGVHFGFNAASKAEVDAFHAAALATGGKDDGKPGPRVDYGAQYYGAFVRDPDGNKIEAMFWDASAT</sequence>
<dbReference type="CDD" id="cd07262">
    <property type="entry name" value="VOC_like"/>
    <property type="match status" value="1"/>
</dbReference>
<organism evidence="2 3">
    <name type="scientific">Silvimonas iriomotensis</name>
    <dbReference type="NCBI Taxonomy" id="449662"/>
    <lineage>
        <taxon>Bacteria</taxon>
        <taxon>Pseudomonadati</taxon>
        <taxon>Pseudomonadota</taxon>
        <taxon>Betaproteobacteria</taxon>
        <taxon>Neisseriales</taxon>
        <taxon>Chitinibacteraceae</taxon>
        <taxon>Silvimonas</taxon>
    </lineage>
</organism>
<dbReference type="InterPro" id="IPR029068">
    <property type="entry name" value="Glyas_Bleomycin-R_OHBP_Dase"/>
</dbReference>
<dbReference type="InterPro" id="IPR004360">
    <property type="entry name" value="Glyas_Fos-R_dOase_dom"/>
</dbReference>
<dbReference type="Proteomes" id="UP000637267">
    <property type="component" value="Unassembled WGS sequence"/>
</dbReference>
<dbReference type="SUPFAM" id="SSF54593">
    <property type="entry name" value="Glyoxalase/Bleomycin resistance protein/Dihydroxybiphenyl dioxygenase"/>
    <property type="match status" value="1"/>
</dbReference>